<sequence>MASKVSGEGDGQDTARFEIIQISPGKIKYMNPKFSKIQAKMYDYKCDIKLKVGNASFKAHRDVLAEASDYFSAMFSHDMLEKEKDVIELHEISPGGFTVILDYFYHGHVTIDQLNIEDVLEAARFFHVEFLVDACCDYLVHQLGMENYQNVLVLADKYWLGDLRSEIFGFLGNNIIQLSEENNFFENLDGDLLVQLVKDDFYIDAHEDFILFLVQKWVNTKPEERSELLLPLLRLIRFPLLDLETLETLHSSFSQFPEIQDAVEEAKHYNYNVSSQCLRQGIQFSARGAAPHVVMFSFVEGRYILTYKSLTSSGICTEELGGNDVVMEHDLGSSSSIAIGDFFFCAGGYDVRLCSSNRMFRFSSRTREWTELASMAQPRVSHASCCSRDRIFVLGGVDHQLVDNNEFESILASVEMYDIADNSWIPLPDLLFGSYDHAAAFHDNELYMTGGISADPSEPIPTGTSFKLSLGTESWEPIAGMLHPRQGHSITAHNNRLYVCGGYTCQPVSNVGFTDCTNNEMYDIETNQWTEITPTPPSFGHILRSVALYEDEIYFVGGGHLGSYDIEKDKFKCKEYFGLFIQKVAVMNVAYPSKE</sequence>
<evidence type="ECO:0000256" key="2">
    <source>
        <dbReference type="ARBA" id="ARBA00022737"/>
    </source>
</evidence>
<dbReference type="PROSITE" id="PS50097">
    <property type="entry name" value="BTB"/>
    <property type="match status" value="1"/>
</dbReference>
<dbReference type="EMBL" id="PZQS01000009">
    <property type="protein sequence ID" value="PVD24313.1"/>
    <property type="molecule type" value="Genomic_DNA"/>
</dbReference>
<dbReference type="SMART" id="SM00225">
    <property type="entry name" value="BTB"/>
    <property type="match status" value="1"/>
</dbReference>
<dbReference type="SUPFAM" id="SSF117281">
    <property type="entry name" value="Kelch motif"/>
    <property type="match status" value="1"/>
</dbReference>
<dbReference type="Gene3D" id="2.120.10.80">
    <property type="entry name" value="Kelch-type beta propeller"/>
    <property type="match status" value="1"/>
</dbReference>
<dbReference type="SMART" id="SM00875">
    <property type="entry name" value="BACK"/>
    <property type="match status" value="1"/>
</dbReference>
<protein>
    <recommendedName>
        <fullName evidence="3">BTB domain-containing protein</fullName>
    </recommendedName>
</protein>
<keyword evidence="2" id="KW-0677">Repeat</keyword>
<dbReference type="PANTHER" id="PTHR45632:SF3">
    <property type="entry name" value="KELCH-LIKE PROTEIN 32"/>
    <property type="match status" value="1"/>
</dbReference>
<dbReference type="SMART" id="SM00612">
    <property type="entry name" value="Kelch"/>
    <property type="match status" value="4"/>
</dbReference>
<reference evidence="4 5" key="1">
    <citation type="submission" date="2018-04" db="EMBL/GenBank/DDBJ databases">
        <title>The genome of golden apple snail Pomacea canaliculata provides insight into stress tolerance and invasive adaptation.</title>
        <authorList>
            <person name="Liu C."/>
            <person name="Liu B."/>
            <person name="Ren Y."/>
            <person name="Zhang Y."/>
            <person name="Wang H."/>
            <person name="Li S."/>
            <person name="Jiang F."/>
            <person name="Yin L."/>
            <person name="Zhang G."/>
            <person name="Qian W."/>
            <person name="Fan W."/>
        </authorList>
    </citation>
    <scope>NUCLEOTIDE SEQUENCE [LARGE SCALE GENOMIC DNA]</scope>
    <source>
        <strain evidence="4">SZHN2017</strain>
        <tissue evidence="4">Muscle</tissue>
    </source>
</reference>
<dbReference type="PANTHER" id="PTHR45632">
    <property type="entry name" value="LD33804P"/>
    <property type="match status" value="1"/>
</dbReference>
<dbReference type="Pfam" id="PF07707">
    <property type="entry name" value="BACK"/>
    <property type="match status" value="1"/>
</dbReference>
<dbReference type="InterPro" id="IPR006652">
    <property type="entry name" value="Kelch_1"/>
</dbReference>
<dbReference type="InterPro" id="IPR015915">
    <property type="entry name" value="Kelch-typ_b-propeller"/>
</dbReference>
<keyword evidence="5" id="KW-1185">Reference proteome</keyword>
<dbReference type="InterPro" id="IPR011705">
    <property type="entry name" value="BACK"/>
</dbReference>
<dbReference type="Gene3D" id="1.25.40.420">
    <property type="match status" value="1"/>
</dbReference>
<proteinExistence type="predicted"/>
<evidence type="ECO:0000259" key="3">
    <source>
        <dbReference type="PROSITE" id="PS50097"/>
    </source>
</evidence>
<dbReference type="Proteomes" id="UP000245119">
    <property type="component" value="Linkage Group LG9"/>
</dbReference>
<dbReference type="OMA" id="LNIMGQC"/>
<accession>A0A2T7NT30</accession>
<dbReference type="InterPro" id="IPR017096">
    <property type="entry name" value="BTB-kelch_protein"/>
</dbReference>
<dbReference type="Pfam" id="PF00651">
    <property type="entry name" value="BTB"/>
    <property type="match status" value="1"/>
</dbReference>
<dbReference type="Gene3D" id="3.30.710.10">
    <property type="entry name" value="Potassium Channel Kv1.1, Chain A"/>
    <property type="match status" value="1"/>
</dbReference>
<evidence type="ECO:0000256" key="1">
    <source>
        <dbReference type="ARBA" id="ARBA00022441"/>
    </source>
</evidence>
<dbReference type="Pfam" id="PF24681">
    <property type="entry name" value="Kelch_KLHDC2_KLHL20_DRC7"/>
    <property type="match status" value="1"/>
</dbReference>
<evidence type="ECO:0000313" key="5">
    <source>
        <dbReference type="Proteomes" id="UP000245119"/>
    </source>
</evidence>
<dbReference type="OrthoDB" id="45365at2759"/>
<dbReference type="InterPro" id="IPR000210">
    <property type="entry name" value="BTB/POZ_dom"/>
</dbReference>
<dbReference type="CDD" id="cd18186">
    <property type="entry name" value="BTB_POZ_ZBTB_KLHL-like"/>
    <property type="match status" value="1"/>
</dbReference>
<dbReference type="PIRSF" id="PIRSF037037">
    <property type="entry name" value="Kelch-like_protein_gigaxonin"/>
    <property type="match status" value="1"/>
</dbReference>
<keyword evidence="1" id="KW-0880">Kelch repeat</keyword>
<organism evidence="4 5">
    <name type="scientific">Pomacea canaliculata</name>
    <name type="common">Golden apple snail</name>
    <dbReference type="NCBI Taxonomy" id="400727"/>
    <lineage>
        <taxon>Eukaryota</taxon>
        <taxon>Metazoa</taxon>
        <taxon>Spiralia</taxon>
        <taxon>Lophotrochozoa</taxon>
        <taxon>Mollusca</taxon>
        <taxon>Gastropoda</taxon>
        <taxon>Caenogastropoda</taxon>
        <taxon>Architaenioglossa</taxon>
        <taxon>Ampullarioidea</taxon>
        <taxon>Ampullariidae</taxon>
        <taxon>Pomacea</taxon>
    </lineage>
</organism>
<dbReference type="InterPro" id="IPR011333">
    <property type="entry name" value="SKP1/BTB/POZ_sf"/>
</dbReference>
<dbReference type="SUPFAM" id="SSF54695">
    <property type="entry name" value="POZ domain"/>
    <property type="match status" value="1"/>
</dbReference>
<evidence type="ECO:0000313" key="4">
    <source>
        <dbReference type="EMBL" id="PVD24313.1"/>
    </source>
</evidence>
<dbReference type="AlphaFoldDB" id="A0A2T7NT30"/>
<dbReference type="STRING" id="400727.A0A2T7NT30"/>
<feature type="domain" description="BTB" evidence="3">
    <location>
        <begin position="46"/>
        <end position="113"/>
    </location>
</feature>
<gene>
    <name evidence="4" type="ORF">C0Q70_14791</name>
</gene>
<comment type="caution">
    <text evidence="4">The sequence shown here is derived from an EMBL/GenBank/DDBJ whole genome shotgun (WGS) entry which is preliminary data.</text>
</comment>
<name>A0A2T7NT30_POMCA</name>